<keyword evidence="4" id="KW-1185">Reference proteome</keyword>
<dbReference type="Proteomes" id="UP000277094">
    <property type="component" value="Unassembled WGS sequence"/>
</dbReference>
<evidence type="ECO:0000256" key="1">
    <source>
        <dbReference type="SAM" id="Phobius"/>
    </source>
</evidence>
<keyword evidence="1" id="KW-0812">Transmembrane</keyword>
<dbReference type="GO" id="GO:0006508">
    <property type="term" value="P:proteolysis"/>
    <property type="evidence" value="ECO:0007669"/>
    <property type="project" value="UniProtKB-KW"/>
</dbReference>
<dbReference type="GO" id="GO:0008237">
    <property type="term" value="F:metallopeptidase activity"/>
    <property type="evidence" value="ECO:0007669"/>
    <property type="project" value="UniProtKB-KW"/>
</dbReference>
<feature type="domain" description="CAAX prenyl protease 2/Lysostaphin resistance protein A-like" evidence="2">
    <location>
        <begin position="132"/>
        <end position="213"/>
    </location>
</feature>
<feature type="transmembrane region" description="Helical" evidence="1">
    <location>
        <begin position="86"/>
        <end position="107"/>
    </location>
</feature>
<dbReference type="Pfam" id="PF02517">
    <property type="entry name" value="Rce1-like"/>
    <property type="match status" value="1"/>
</dbReference>
<evidence type="ECO:0000313" key="4">
    <source>
        <dbReference type="Proteomes" id="UP000277094"/>
    </source>
</evidence>
<name>A0A3N0DY24_9ACTN</name>
<evidence type="ECO:0000313" key="3">
    <source>
        <dbReference type="EMBL" id="RNL80505.1"/>
    </source>
</evidence>
<keyword evidence="1" id="KW-1133">Transmembrane helix</keyword>
<reference evidence="3 4" key="1">
    <citation type="submission" date="2018-11" db="EMBL/GenBank/DDBJ databases">
        <authorList>
            <person name="Li F."/>
        </authorList>
    </citation>
    <scope>NUCLEOTIDE SEQUENCE [LARGE SCALE GENOMIC DNA]</scope>
    <source>
        <strain evidence="3 4">KIS18-7</strain>
    </source>
</reference>
<feature type="transmembrane region" description="Helical" evidence="1">
    <location>
        <begin position="49"/>
        <end position="74"/>
    </location>
</feature>
<keyword evidence="1" id="KW-0472">Membrane</keyword>
<dbReference type="AlphaFoldDB" id="A0A3N0DY24"/>
<protein>
    <submittedName>
        <fullName evidence="3">CPBP family intramembrane metalloprotease</fullName>
    </submittedName>
</protein>
<dbReference type="OrthoDB" id="4407663at2"/>
<dbReference type="EMBL" id="RJSG01000002">
    <property type="protein sequence ID" value="RNL80505.1"/>
    <property type="molecule type" value="Genomic_DNA"/>
</dbReference>
<dbReference type="InterPro" id="IPR003675">
    <property type="entry name" value="Rce1/LyrA-like_dom"/>
</dbReference>
<dbReference type="GO" id="GO:0080120">
    <property type="term" value="P:CAAX-box protein maturation"/>
    <property type="evidence" value="ECO:0007669"/>
    <property type="project" value="UniProtKB-ARBA"/>
</dbReference>
<comment type="caution">
    <text evidence="3">The sequence shown here is derived from an EMBL/GenBank/DDBJ whole genome shotgun (WGS) entry which is preliminary data.</text>
</comment>
<accession>A0A3N0DY24</accession>
<feature type="transmembrane region" description="Helical" evidence="1">
    <location>
        <begin position="24"/>
        <end position="43"/>
    </location>
</feature>
<keyword evidence="3" id="KW-0645">Protease</keyword>
<organism evidence="3 4">
    <name type="scientific">Nocardioides marmorisolisilvae</name>
    <dbReference type="NCBI Taxonomy" id="1542737"/>
    <lineage>
        <taxon>Bacteria</taxon>
        <taxon>Bacillati</taxon>
        <taxon>Actinomycetota</taxon>
        <taxon>Actinomycetes</taxon>
        <taxon>Propionibacteriales</taxon>
        <taxon>Nocardioidaceae</taxon>
        <taxon>Nocardioides</taxon>
    </lineage>
</organism>
<keyword evidence="3" id="KW-0378">Hydrolase</keyword>
<sequence>MPLTHVVDLDQVETTKVRRRRRRVVTGTALGGAALLGASLSTRPGSRQFYASTAAVAATWTLGGALSGPLHLGWIQNRDATLRRPLVTPVATGVGAFGLFYGGALVAREVPVLGDAVARVLRFADEGDDRLVLATTLANGLAEEVFFRGALYSALADAHPVASSTAVYALATTTTRNPALVLAAGVMGTLFALQRRASGGIQAPVITHLTWSALMVRYLPPLFRDRTTDEKRAR</sequence>
<evidence type="ECO:0000259" key="2">
    <source>
        <dbReference type="Pfam" id="PF02517"/>
    </source>
</evidence>
<proteinExistence type="predicted"/>
<dbReference type="GO" id="GO:0004175">
    <property type="term" value="F:endopeptidase activity"/>
    <property type="evidence" value="ECO:0007669"/>
    <property type="project" value="UniProtKB-ARBA"/>
</dbReference>
<gene>
    <name evidence="3" type="ORF">EFL95_14780</name>
</gene>
<keyword evidence="3" id="KW-0482">Metalloprotease</keyword>